<comment type="caution">
    <text evidence="8">The sequence shown here is derived from an EMBL/GenBank/DDBJ whole genome shotgun (WGS) entry which is preliminary data.</text>
</comment>
<dbReference type="EMBL" id="JBHSCR010000005">
    <property type="protein sequence ID" value="MFC4347898.1"/>
    <property type="molecule type" value="Genomic_DNA"/>
</dbReference>
<comment type="subcellular location">
    <subcellularLocation>
        <location evidence="6">Cytoplasm</location>
    </subcellularLocation>
</comment>
<gene>
    <name evidence="6 8" type="primary">tilS</name>
    <name evidence="8" type="ORF">ACFO5Q_08590</name>
</gene>
<keyword evidence="2 6" id="KW-0819">tRNA processing</keyword>
<dbReference type="PANTHER" id="PTHR43033">
    <property type="entry name" value="TRNA(ILE)-LYSIDINE SYNTHASE-RELATED"/>
    <property type="match status" value="1"/>
</dbReference>
<keyword evidence="3 6" id="KW-0547">Nucleotide-binding</keyword>
<dbReference type="Pfam" id="PF01171">
    <property type="entry name" value="ATP_bind_3"/>
    <property type="match status" value="1"/>
</dbReference>
<name>A0ABV8UAR7_9PROT</name>
<dbReference type="PANTHER" id="PTHR43033:SF1">
    <property type="entry name" value="TRNA(ILE)-LYSIDINE SYNTHASE-RELATED"/>
    <property type="match status" value="1"/>
</dbReference>
<dbReference type="InterPro" id="IPR012094">
    <property type="entry name" value="tRNA_Ile_lys_synt"/>
</dbReference>
<dbReference type="EC" id="6.3.4.19" evidence="6"/>
<feature type="domain" description="tRNA(Ile)-lysidine/2-thiocytidine synthase N-terminal" evidence="7">
    <location>
        <begin position="26"/>
        <end position="202"/>
    </location>
</feature>
<dbReference type="HAMAP" id="MF_01161">
    <property type="entry name" value="tRNA_Ile_lys_synt"/>
    <property type="match status" value="1"/>
</dbReference>
<evidence type="ECO:0000256" key="2">
    <source>
        <dbReference type="ARBA" id="ARBA00022694"/>
    </source>
</evidence>
<evidence type="ECO:0000256" key="5">
    <source>
        <dbReference type="ARBA" id="ARBA00048539"/>
    </source>
</evidence>
<accession>A0ABV8UAR7</accession>
<dbReference type="InterPro" id="IPR011063">
    <property type="entry name" value="TilS/TtcA_N"/>
</dbReference>
<dbReference type="NCBIfam" id="TIGR02432">
    <property type="entry name" value="lysidine_TilS_N"/>
    <property type="match status" value="1"/>
</dbReference>
<comment type="similarity">
    <text evidence="6">Belongs to the tRNA(Ile)-lysidine synthase family.</text>
</comment>
<comment type="catalytic activity">
    <reaction evidence="5 6">
        <text>cytidine(34) in tRNA(Ile2) + L-lysine + ATP = lysidine(34) in tRNA(Ile2) + AMP + diphosphate + H(+)</text>
        <dbReference type="Rhea" id="RHEA:43744"/>
        <dbReference type="Rhea" id="RHEA-COMP:10625"/>
        <dbReference type="Rhea" id="RHEA-COMP:10670"/>
        <dbReference type="ChEBI" id="CHEBI:15378"/>
        <dbReference type="ChEBI" id="CHEBI:30616"/>
        <dbReference type="ChEBI" id="CHEBI:32551"/>
        <dbReference type="ChEBI" id="CHEBI:33019"/>
        <dbReference type="ChEBI" id="CHEBI:82748"/>
        <dbReference type="ChEBI" id="CHEBI:83665"/>
        <dbReference type="ChEBI" id="CHEBI:456215"/>
        <dbReference type="EC" id="6.3.4.19"/>
    </reaction>
</comment>
<dbReference type="RefSeq" id="WP_068152120.1">
    <property type="nucleotide sequence ID" value="NZ_JBHSCR010000005.1"/>
</dbReference>
<dbReference type="GO" id="GO:0032267">
    <property type="term" value="F:tRNA(Ile)-lysidine synthase activity"/>
    <property type="evidence" value="ECO:0007669"/>
    <property type="project" value="UniProtKB-EC"/>
</dbReference>
<dbReference type="Gene3D" id="3.40.50.620">
    <property type="entry name" value="HUPs"/>
    <property type="match status" value="1"/>
</dbReference>
<keyword evidence="9" id="KW-1185">Reference proteome</keyword>
<evidence type="ECO:0000256" key="4">
    <source>
        <dbReference type="ARBA" id="ARBA00022840"/>
    </source>
</evidence>
<keyword evidence="4 6" id="KW-0067">ATP-binding</keyword>
<dbReference type="Proteomes" id="UP001595776">
    <property type="component" value="Unassembled WGS sequence"/>
</dbReference>
<evidence type="ECO:0000259" key="7">
    <source>
        <dbReference type="Pfam" id="PF01171"/>
    </source>
</evidence>
<reference evidence="9" key="1">
    <citation type="journal article" date="2019" name="Int. J. Syst. Evol. Microbiol.">
        <title>The Global Catalogue of Microorganisms (GCM) 10K type strain sequencing project: providing services to taxonomists for standard genome sequencing and annotation.</title>
        <authorList>
            <consortium name="The Broad Institute Genomics Platform"/>
            <consortium name="The Broad Institute Genome Sequencing Center for Infectious Disease"/>
            <person name="Wu L."/>
            <person name="Ma J."/>
        </authorList>
    </citation>
    <scope>NUCLEOTIDE SEQUENCE [LARGE SCALE GENOMIC DNA]</scope>
    <source>
        <strain evidence="9">CGMCC 1.15304</strain>
    </source>
</reference>
<organism evidence="8 9">
    <name type="scientific">Kordiimonas lipolytica</name>
    <dbReference type="NCBI Taxonomy" id="1662421"/>
    <lineage>
        <taxon>Bacteria</taxon>
        <taxon>Pseudomonadati</taxon>
        <taxon>Pseudomonadota</taxon>
        <taxon>Alphaproteobacteria</taxon>
        <taxon>Kordiimonadales</taxon>
        <taxon>Kordiimonadaceae</taxon>
        <taxon>Kordiimonas</taxon>
    </lineage>
</organism>
<evidence type="ECO:0000256" key="1">
    <source>
        <dbReference type="ARBA" id="ARBA00022598"/>
    </source>
</evidence>
<dbReference type="CDD" id="cd01992">
    <property type="entry name" value="TilS_N"/>
    <property type="match status" value="1"/>
</dbReference>
<evidence type="ECO:0000313" key="8">
    <source>
        <dbReference type="EMBL" id="MFC4347898.1"/>
    </source>
</evidence>
<proteinExistence type="inferred from homology"/>
<sequence>MANELTATEVKRALDACGVPEGAPLAIAASGGPDSLCLVLLASEIANVVCLTVDHGLRPEASAEAGALGALMADQGIDFHKLTWQGEKPSSNVQSEARIARYRLMNDWCRANGIEYLLTAHHQDDQAETLLLRLARGSGVYGLAAMAPTSRVPGSGGQVTLVRPLLDVPKARLVATLRARELNWLEDPSNKAEQFDRVKVRAFLENPPLEGLRADRLAATAARLRRTRDALEYYENQWLAENVETRDDGTLVFDPANFDSVPQEIALRATASMCRWASGERYVPRMEKLERAVLAMRESGFSGLTLYGVQFIPVPEGRVLVTRELRAAQGRMPLVNHTVWDNRFEISAKGDIAGLEIGPLGQEGWNSALKVWPEIRQSSLPHAAKVVLPTIFDGQQIVAIPHLEVAQGRGNDVSLSLKSHDWPKK</sequence>
<comment type="function">
    <text evidence="6">Ligates lysine onto the cytidine present at position 34 of the AUA codon-specific tRNA(Ile) that contains the anticodon CAU, in an ATP-dependent manner. Cytidine is converted to lysidine, thus changing the amino acid specificity of the tRNA from methionine to isoleucine.</text>
</comment>
<keyword evidence="1 6" id="KW-0436">Ligase</keyword>
<keyword evidence="6" id="KW-0963">Cytoplasm</keyword>
<evidence type="ECO:0000313" key="9">
    <source>
        <dbReference type="Proteomes" id="UP001595776"/>
    </source>
</evidence>
<dbReference type="InterPro" id="IPR014729">
    <property type="entry name" value="Rossmann-like_a/b/a_fold"/>
</dbReference>
<comment type="domain">
    <text evidence="6">The N-terminal region contains the highly conserved SGGXDS motif, predicted to be a P-loop motif involved in ATP binding.</text>
</comment>
<feature type="binding site" evidence="6">
    <location>
        <begin position="30"/>
        <end position="35"/>
    </location>
    <ligand>
        <name>ATP</name>
        <dbReference type="ChEBI" id="CHEBI:30616"/>
    </ligand>
</feature>
<protein>
    <recommendedName>
        <fullName evidence="6">tRNA(Ile)-lysidine synthase</fullName>
        <ecNumber evidence="6">6.3.4.19</ecNumber>
    </recommendedName>
    <alternativeName>
        <fullName evidence="6">tRNA(Ile)-2-lysyl-cytidine synthase</fullName>
    </alternativeName>
    <alternativeName>
        <fullName evidence="6">tRNA(Ile)-lysidine synthetase</fullName>
    </alternativeName>
</protein>
<evidence type="ECO:0000256" key="6">
    <source>
        <dbReference type="HAMAP-Rule" id="MF_01161"/>
    </source>
</evidence>
<dbReference type="SUPFAM" id="SSF52402">
    <property type="entry name" value="Adenine nucleotide alpha hydrolases-like"/>
    <property type="match status" value="1"/>
</dbReference>
<dbReference type="InterPro" id="IPR012795">
    <property type="entry name" value="tRNA_Ile_lys_synt_N"/>
</dbReference>
<evidence type="ECO:0000256" key="3">
    <source>
        <dbReference type="ARBA" id="ARBA00022741"/>
    </source>
</evidence>